<protein>
    <submittedName>
        <fullName evidence="9">Tannase/feruloyl esterase family alpha/beta hydrolase</fullName>
    </submittedName>
</protein>
<evidence type="ECO:0000313" key="10">
    <source>
        <dbReference type="Proteomes" id="UP000677126"/>
    </source>
</evidence>
<evidence type="ECO:0000256" key="1">
    <source>
        <dbReference type="ARBA" id="ARBA00006249"/>
    </source>
</evidence>
<dbReference type="InterPro" id="IPR011118">
    <property type="entry name" value="Tannase/feruloyl_esterase"/>
</dbReference>
<dbReference type="InterPro" id="IPR029058">
    <property type="entry name" value="AB_hydrolase_fold"/>
</dbReference>
<dbReference type="Pfam" id="PF07519">
    <property type="entry name" value="Tannase"/>
    <property type="match status" value="1"/>
</dbReference>
<comment type="similarity">
    <text evidence="1">Belongs to the tannase family.</text>
</comment>
<keyword evidence="2" id="KW-0719">Serine esterase</keyword>
<dbReference type="RefSeq" id="WP_213501837.1">
    <property type="nucleotide sequence ID" value="NZ_CP054856.1"/>
</dbReference>
<evidence type="ECO:0000256" key="3">
    <source>
        <dbReference type="ARBA" id="ARBA00022723"/>
    </source>
</evidence>
<reference evidence="9 10" key="1">
    <citation type="journal article" date="2021" name="Int. J. Syst. Evol. Microbiol.">
        <title>Novosphingobium decolorationis sp. nov., an aniline blue-decolourizing bacterium isolated from East Pacific sediment.</title>
        <authorList>
            <person name="Chen X."/>
            <person name="Dong B."/>
            <person name="Chen T."/>
            <person name="Ren N."/>
            <person name="Wang J."/>
            <person name="Xu Y."/>
            <person name="Yang J."/>
            <person name="Zhu S."/>
            <person name="Chen J."/>
        </authorList>
    </citation>
    <scope>NUCLEOTIDE SEQUENCE [LARGE SCALE GENOMIC DNA]</scope>
    <source>
        <strain evidence="9 10">502str22</strain>
    </source>
</reference>
<keyword evidence="3" id="KW-0479">Metal-binding</keyword>
<dbReference type="Gene3D" id="3.40.50.1820">
    <property type="entry name" value="alpha/beta hydrolase"/>
    <property type="match status" value="2"/>
</dbReference>
<keyword evidence="7" id="KW-1015">Disulfide bond</keyword>
<evidence type="ECO:0000256" key="8">
    <source>
        <dbReference type="SAM" id="MobiDB-lite"/>
    </source>
</evidence>
<keyword evidence="4" id="KW-0732">Signal</keyword>
<dbReference type="EMBL" id="CP054856">
    <property type="protein sequence ID" value="QVM82612.1"/>
    <property type="molecule type" value="Genomic_DNA"/>
</dbReference>
<name>A0ABX8E0G4_9SPHN</name>
<accession>A0ABX8E0G4</accession>
<keyword evidence="10" id="KW-1185">Reference proteome</keyword>
<evidence type="ECO:0000313" key="9">
    <source>
        <dbReference type="EMBL" id="QVM82612.1"/>
    </source>
</evidence>
<keyword evidence="5 9" id="KW-0378">Hydrolase</keyword>
<evidence type="ECO:0000256" key="2">
    <source>
        <dbReference type="ARBA" id="ARBA00022487"/>
    </source>
</evidence>
<feature type="region of interest" description="Disordered" evidence="8">
    <location>
        <begin position="431"/>
        <end position="450"/>
    </location>
</feature>
<gene>
    <name evidence="9" type="ORF">HT578_01850</name>
</gene>
<dbReference type="GO" id="GO:0016787">
    <property type="term" value="F:hydrolase activity"/>
    <property type="evidence" value="ECO:0007669"/>
    <property type="project" value="UniProtKB-KW"/>
</dbReference>
<dbReference type="SUPFAM" id="SSF53474">
    <property type="entry name" value="alpha/beta-Hydrolases"/>
    <property type="match status" value="1"/>
</dbReference>
<dbReference type="PANTHER" id="PTHR33938:SF15">
    <property type="entry name" value="FERULOYL ESTERASE B-RELATED"/>
    <property type="match status" value="1"/>
</dbReference>
<evidence type="ECO:0000256" key="4">
    <source>
        <dbReference type="ARBA" id="ARBA00022729"/>
    </source>
</evidence>
<keyword evidence="6" id="KW-0106">Calcium</keyword>
<evidence type="ECO:0000256" key="5">
    <source>
        <dbReference type="ARBA" id="ARBA00022801"/>
    </source>
</evidence>
<organism evidence="9 10">
    <name type="scientific">Novosphingobium decolorationis</name>
    <dbReference type="NCBI Taxonomy" id="2698673"/>
    <lineage>
        <taxon>Bacteria</taxon>
        <taxon>Pseudomonadati</taxon>
        <taxon>Pseudomonadota</taxon>
        <taxon>Alphaproteobacteria</taxon>
        <taxon>Sphingomonadales</taxon>
        <taxon>Sphingomonadaceae</taxon>
        <taxon>Novosphingobium</taxon>
    </lineage>
</organism>
<evidence type="ECO:0000256" key="7">
    <source>
        <dbReference type="ARBA" id="ARBA00023157"/>
    </source>
</evidence>
<proteinExistence type="inferred from homology"/>
<sequence length="478" mass="50860">MEARRIEEGTRPFCEVTGAVVSVRDGDPPVRFRVNLPEGWNGKAVQFGGGGFDGTLVGAQGAIANGPEDAAPLAAGYLTYGSDGGHTGASGFDGSFGMNETAMRNYLGESVKRARDAARAVAELYYGKAPARTYFIGGSKGGHEALVAAQRYGSDYDGIVAYYPAQLLTPVWQRLWQAAYGSPGHALDSAQQALLKGAVLRSCDGLDGLEDGIVGNTKACAKAFDVTGLLCPEGGAEGAPCLSSGQIEALRVAANPVHFDYAFAQGIAQMGPFPVFEGGDLGGFYMDQSGKDGTKTAYYGFNSGVIRYFITRDPAARVEDFDEARWSQRIQELSRIWDAKNPDIDAFRGPDGKDAKGTRKGKLMLVQGSTDMAVPPAETSAYFQSLEGRYGTSLDNFVRYYLVPGFGHGHGSFTLKWDALGALDRWVEQGIAPQDPIGTDGASETSGRSRPLCRYPAYPRYLGSGDPQAAASFECTLP</sequence>
<evidence type="ECO:0000256" key="6">
    <source>
        <dbReference type="ARBA" id="ARBA00022837"/>
    </source>
</evidence>
<dbReference type="Proteomes" id="UP000677126">
    <property type="component" value="Chromosome"/>
</dbReference>
<dbReference type="PANTHER" id="PTHR33938">
    <property type="entry name" value="FERULOYL ESTERASE B-RELATED"/>
    <property type="match status" value="1"/>
</dbReference>